<dbReference type="EMBL" id="CM004393">
    <property type="protein sequence ID" value="OAY46438.1"/>
    <property type="molecule type" value="Genomic_DNA"/>
</dbReference>
<proteinExistence type="predicted"/>
<gene>
    <name evidence="1" type="ORF">MANES_07G143500</name>
</gene>
<organism evidence="1">
    <name type="scientific">Manihot esculenta</name>
    <name type="common">Cassava</name>
    <name type="synonym">Jatropha manihot</name>
    <dbReference type="NCBI Taxonomy" id="3983"/>
    <lineage>
        <taxon>Eukaryota</taxon>
        <taxon>Viridiplantae</taxon>
        <taxon>Streptophyta</taxon>
        <taxon>Embryophyta</taxon>
        <taxon>Tracheophyta</taxon>
        <taxon>Spermatophyta</taxon>
        <taxon>Magnoliopsida</taxon>
        <taxon>eudicotyledons</taxon>
        <taxon>Gunneridae</taxon>
        <taxon>Pentapetalae</taxon>
        <taxon>rosids</taxon>
        <taxon>fabids</taxon>
        <taxon>Malpighiales</taxon>
        <taxon>Euphorbiaceae</taxon>
        <taxon>Crotonoideae</taxon>
        <taxon>Manihoteae</taxon>
        <taxon>Manihot</taxon>
    </lineage>
</organism>
<protein>
    <submittedName>
        <fullName evidence="1">Uncharacterized protein</fullName>
    </submittedName>
</protein>
<accession>A0A2C9VMV7</accession>
<sequence length="36" mass="3852">MSLQGLSLLAIVVGLNTIVGVLPPFSEVYCFLLCQL</sequence>
<reference evidence="1" key="1">
    <citation type="submission" date="2016-02" db="EMBL/GenBank/DDBJ databases">
        <title>WGS assembly of Manihot esculenta.</title>
        <authorList>
            <person name="Bredeson J.V."/>
            <person name="Prochnik S.E."/>
            <person name="Lyons J.B."/>
            <person name="Schmutz J."/>
            <person name="Grimwood J."/>
            <person name="Vrebalov J."/>
            <person name="Bart R.S."/>
            <person name="Amuge T."/>
            <person name="Ferguson M.E."/>
            <person name="Green R."/>
            <person name="Putnam N."/>
            <person name="Stites J."/>
            <person name="Rounsley S."/>
            <person name="Rokhsar D.S."/>
        </authorList>
    </citation>
    <scope>NUCLEOTIDE SEQUENCE [LARGE SCALE GENOMIC DNA]</scope>
    <source>
        <tissue evidence="1">Leaf</tissue>
    </source>
</reference>
<name>A0A2C9VMV7_MANES</name>
<dbReference type="AlphaFoldDB" id="A0A2C9VMV7"/>
<evidence type="ECO:0000313" key="1">
    <source>
        <dbReference type="EMBL" id="OAY46438.1"/>
    </source>
</evidence>